<reference evidence="3" key="1">
    <citation type="journal article" date="2019" name="Int. J. Syst. Evol. Microbiol.">
        <title>The Global Catalogue of Microorganisms (GCM) 10K type strain sequencing project: providing services to taxonomists for standard genome sequencing and annotation.</title>
        <authorList>
            <consortium name="The Broad Institute Genomics Platform"/>
            <consortium name="The Broad Institute Genome Sequencing Center for Infectious Disease"/>
            <person name="Wu L."/>
            <person name="Ma J."/>
        </authorList>
    </citation>
    <scope>NUCLEOTIDE SEQUENCE [LARGE SCALE GENOMIC DNA]</scope>
    <source>
        <strain evidence="3">JCM 11136</strain>
    </source>
</reference>
<feature type="transmembrane region" description="Helical" evidence="1">
    <location>
        <begin position="112"/>
        <end position="139"/>
    </location>
</feature>
<accession>A0ABP4B100</accession>
<protein>
    <recommendedName>
        <fullName evidence="4">Integral membrane protein</fullName>
    </recommendedName>
</protein>
<keyword evidence="1" id="KW-0472">Membrane</keyword>
<keyword evidence="3" id="KW-1185">Reference proteome</keyword>
<keyword evidence="1" id="KW-1133">Transmembrane helix</keyword>
<comment type="caution">
    <text evidence="2">The sequence shown here is derived from an EMBL/GenBank/DDBJ whole genome shotgun (WGS) entry which is preliminary data.</text>
</comment>
<sequence length="156" mass="15622">MSFGRNSLPAIVTVLIVAGFWLYGAALVTRVGHLAVPSAVGLPYGLPGGSALPGTLGALTELLAGLVLVAVVASTRRGFWTTWGAFALGAALANLPRSALPAHSAEAGPGTYGLLLAGGLVAGLLWGAALGWTAGLAALPRRREGDRSRAGIDSRG</sequence>
<feature type="transmembrane region" description="Helical" evidence="1">
    <location>
        <begin position="51"/>
        <end position="73"/>
    </location>
</feature>
<dbReference type="EMBL" id="BAAAHQ010000035">
    <property type="protein sequence ID" value="GAA0942761.1"/>
    <property type="molecule type" value="Genomic_DNA"/>
</dbReference>
<evidence type="ECO:0000313" key="2">
    <source>
        <dbReference type="EMBL" id="GAA0942761.1"/>
    </source>
</evidence>
<evidence type="ECO:0000313" key="3">
    <source>
        <dbReference type="Proteomes" id="UP001501578"/>
    </source>
</evidence>
<evidence type="ECO:0008006" key="4">
    <source>
        <dbReference type="Google" id="ProtNLM"/>
    </source>
</evidence>
<gene>
    <name evidence="2" type="ORF">GCM10009560_55560</name>
</gene>
<keyword evidence="1" id="KW-0812">Transmembrane</keyword>
<organism evidence="2 3">
    <name type="scientific">Nonomuraea longicatena</name>
    <dbReference type="NCBI Taxonomy" id="83682"/>
    <lineage>
        <taxon>Bacteria</taxon>
        <taxon>Bacillati</taxon>
        <taxon>Actinomycetota</taxon>
        <taxon>Actinomycetes</taxon>
        <taxon>Streptosporangiales</taxon>
        <taxon>Streptosporangiaceae</taxon>
        <taxon>Nonomuraea</taxon>
    </lineage>
</organism>
<feature type="transmembrane region" description="Helical" evidence="1">
    <location>
        <begin position="80"/>
        <end position="100"/>
    </location>
</feature>
<feature type="transmembrane region" description="Helical" evidence="1">
    <location>
        <begin position="7"/>
        <end position="31"/>
    </location>
</feature>
<dbReference type="Proteomes" id="UP001501578">
    <property type="component" value="Unassembled WGS sequence"/>
</dbReference>
<evidence type="ECO:0000256" key="1">
    <source>
        <dbReference type="SAM" id="Phobius"/>
    </source>
</evidence>
<dbReference type="RefSeq" id="WP_343953028.1">
    <property type="nucleotide sequence ID" value="NZ_BAAAHQ010000035.1"/>
</dbReference>
<proteinExistence type="predicted"/>
<name>A0ABP4B100_9ACTN</name>